<name>A0ABR2NCJ1_9ROSI</name>
<gene>
    <name evidence="9" type="ORF">V6N11_013040</name>
</gene>
<keyword evidence="5" id="KW-0010">Activator</keyword>
<feature type="region of interest" description="Disordered" evidence="6">
    <location>
        <begin position="253"/>
        <end position="283"/>
    </location>
</feature>
<dbReference type="InterPro" id="IPR014977">
    <property type="entry name" value="WRC_dom"/>
</dbReference>
<protein>
    <recommendedName>
        <fullName evidence="5">Growth-regulating factor</fullName>
    </recommendedName>
</protein>
<keyword evidence="5" id="KW-0804">Transcription</keyword>
<feature type="domain" description="WRC" evidence="8">
    <location>
        <begin position="221"/>
        <end position="265"/>
    </location>
</feature>
<dbReference type="SMART" id="SM00951">
    <property type="entry name" value="QLQ"/>
    <property type="match status" value="1"/>
</dbReference>
<evidence type="ECO:0000256" key="3">
    <source>
        <dbReference type="ARBA" id="ARBA00023242"/>
    </source>
</evidence>
<sequence>MDFGVLGLEGIVCSEYDNGAPSPSPSQTQTQTQNSLSAESKLKLVGSGLTKQEKPPGSAEEDHWKSCKLPRTDDLSTPKTMALHQGTPLLRSNSLVSNEAYQLDHMINFSLLKSEVPNISKDGRVLETSKLTLQCLVSGYGFGSLNAIMHGNFSGVEGPFTLSQWNELKHQALIFKYITSNVLVPSNLLTPLKKSLYPYGYLPCNSLGWGSFHLRYTSKTDHEPGRCRRTDGKKWRCSWDVVADQKYCERHINRGRRRSRKPVKGQTDHAATGSTNSKVVPTSSSVSASVKTSGAATNNVAIPWQHQFKNLQFGAATPPYTLVNRIQDQRELPVLSSTNNLKSKESTFTITKQGVPFSGSSASDFGHVASDSLISPSQRSYYMNSNKSGFLLDFTSQETQDQSQPHQSIDVWPKDQSSPYVITWPDELKSDRTQLSMSIPMETSEFSSSLSSPVKEKLDLSSVWLSPEFDPIQMGLEMNTDVTEHTQKQANWIPISQGSSIRGPLGEVLFLNNTANNVDKFIHTYPLT</sequence>
<dbReference type="Pfam" id="PF08880">
    <property type="entry name" value="QLQ"/>
    <property type="match status" value="1"/>
</dbReference>
<feature type="compositionally biased region" description="Basic residues" evidence="6">
    <location>
        <begin position="253"/>
        <end position="263"/>
    </location>
</feature>
<comment type="caution">
    <text evidence="4">Lacks conserved residue(s) required for the propagation of feature annotation.</text>
</comment>
<comment type="domain">
    <text evidence="5">The QLQ domain and WRC domain may be involved in protein-protein interaction and DNA-binding, respectively.</text>
</comment>
<evidence type="ECO:0000256" key="5">
    <source>
        <dbReference type="RuleBase" id="RU367127"/>
    </source>
</evidence>
<reference evidence="9 10" key="1">
    <citation type="journal article" date="2024" name="G3 (Bethesda)">
        <title>Genome assembly of Hibiscus sabdariffa L. provides insights into metabolisms of medicinal natural products.</title>
        <authorList>
            <person name="Kim T."/>
        </authorList>
    </citation>
    <scope>NUCLEOTIDE SEQUENCE [LARGE SCALE GENOMIC DNA]</scope>
    <source>
        <strain evidence="9">TK-2024</strain>
        <tissue evidence="9">Old leaves</tissue>
    </source>
</reference>
<dbReference type="PROSITE" id="PS51666">
    <property type="entry name" value="QLQ"/>
    <property type="match status" value="1"/>
</dbReference>
<dbReference type="EMBL" id="JBBPBN010000174">
    <property type="protein sequence ID" value="KAK8973883.1"/>
    <property type="molecule type" value="Genomic_DNA"/>
</dbReference>
<comment type="subcellular location">
    <subcellularLocation>
        <location evidence="1 5">Nucleus</location>
    </subcellularLocation>
</comment>
<feature type="compositionally biased region" description="Basic and acidic residues" evidence="6">
    <location>
        <begin position="60"/>
        <end position="76"/>
    </location>
</feature>
<comment type="similarity">
    <text evidence="2 5">Belongs to the GRF family.</text>
</comment>
<dbReference type="PANTHER" id="PTHR31602">
    <property type="entry name" value="GROWTH-REGULATING FACTOR 5"/>
    <property type="match status" value="1"/>
</dbReference>
<dbReference type="Pfam" id="PF08879">
    <property type="entry name" value="WRC"/>
    <property type="match status" value="1"/>
</dbReference>
<evidence type="ECO:0000313" key="10">
    <source>
        <dbReference type="Proteomes" id="UP001396334"/>
    </source>
</evidence>
<feature type="region of interest" description="Disordered" evidence="6">
    <location>
        <begin position="16"/>
        <end position="79"/>
    </location>
</feature>
<dbReference type="Proteomes" id="UP001396334">
    <property type="component" value="Unassembled WGS sequence"/>
</dbReference>
<evidence type="ECO:0000256" key="2">
    <source>
        <dbReference type="ARBA" id="ARBA00008122"/>
    </source>
</evidence>
<dbReference type="InterPro" id="IPR014978">
    <property type="entry name" value="Gln-Leu-Gln_QLQ"/>
</dbReference>
<dbReference type="PANTHER" id="PTHR31602:SF42">
    <property type="entry name" value="GROWTH-REGULATING FACTOR 2"/>
    <property type="match status" value="1"/>
</dbReference>
<keyword evidence="10" id="KW-1185">Reference proteome</keyword>
<accession>A0ABR2NCJ1</accession>
<comment type="function">
    <text evidence="5">Transcription activator.</text>
</comment>
<evidence type="ECO:0000259" key="8">
    <source>
        <dbReference type="PROSITE" id="PS51667"/>
    </source>
</evidence>
<proteinExistence type="inferred from homology"/>
<keyword evidence="5" id="KW-0805">Transcription regulation</keyword>
<keyword evidence="3 5" id="KW-0539">Nucleus</keyword>
<dbReference type="InterPro" id="IPR031137">
    <property type="entry name" value="GRF"/>
</dbReference>
<comment type="caution">
    <text evidence="9">The sequence shown here is derived from an EMBL/GenBank/DDBJ whole genome shotgun (WGS) entry which is preliminary data.</text>
</comment>
<organism evidence="9 10">
    <name type="scientific">Hibiscus sabdariffa</name>
    <name type="common">roselle</name>
    <dbReference type="NCBI Taxonomy" id="183260"/>
    <lineage>
        <taxon>Eukaryota</taxon>
        <taxon>Viridiplantae</taxon>
        <taxon>Streptophyta</taxon>
        <taxon>Embryophyta</taxon>
        <taxon>Tracheophyta</taxon>
        <taxon>Spermatophyta</taxon>
        <taxon>Magnoliopsida</taxon>
        <taxon>eudicotyledons</taxon>
        <taxon>Gunneridae</taxon>
        <taxon>Pentapetalae</taxon>
        <taxon>rosids</taxon>
        <taxon>malvids</taxon>
        <taxon>Malvales</taxon>
        <taxon>Malvaceae</taxon>
        <taxon>Malvoideae</taxon>
        <taxon>Hibiscus</taxon>
    </lineage>
</organism>
<evidence type="ECO:0000256" key="4">
    <source>
        <dbReference type="PROSITE-ProRule" id="PRU01002"/>
    </source>
</evidence>
<evidence type="ECO:0000259" key="7">
    <source>
        <dbReference type="PROSITE" id="PS51666"/>
    </source>
</evidence>
<evidence type="ECO:0000256" key="1">
    <source>
        <dbReference type="ARBA" id="ARBA00004123"/>
    </source>
</evidence>
<evidence type="ECO:0000313" key="9">
    <source>
        <dbReference type="EMBL" id="KAK8973883.1"/>
    </source>
</evidence>
<dbReference type="PROSITE" id="PS51667">
    <property type="entry name" value="WRC"/>
    <property type="match status" value="1"/>
</dbReference>
<feature type="domain" description="QLQ" evidence="7">
    <location>
        <begin position="159"/>
        <end position="194"/>
    </location>
</feature>
<evidence type="ECO:0000256" key="6">
    <source>
        <dbReference type="SAM" id="MobiDB-lite"/>
    </source>
</evidence>
<feature type="compositionally biased region" description="Low complexity" evidence="6">
    <location>
        <begin position="274"/>
        <end position="283"/>
    </location>
</feature>